<dbReference type="EMBL" id="KQ086270">
    <property type="protein sequence ID" value="KLO05754.1"/>
    <property type="molecule type" value="Genomic_DNA"/>
</dbReference>
<dbReference type="Proteomes" id="UP000053477">
    <property type="component" value="Unassembled WGS sequence"/>
</dbReference>
<evidence type="ECO:0000313" key="3">
    <source>
        <dbReference type="Proteomes" id="UP000053477"/>
    </source>
</evidence>
<sequence length="392" mass="44430">MNKHASQRRSGVETAVQVHLNGSSRSLPGLPHNGSHSSIASHATAPNLPGAGRTLGLLLYLLGDRFETFLNKCAVRLRLGPKAVARQIRDLRHHSLGSCRNLPPSSPRNPVFVGFDVVRQYDVLSSEITSKRMIKSLRKLCKKLVEYASARVLSTQLVALDEIITLTIEDPIIRMMLKECDLSCLTPSYGEPDLIVSTSKALGSIENTKIHDDWLSTFSSHGKFLKPTREPITEAHGYVILWGAEFFSYHQDCQSLEHLSATLRNSETSYLGARYLVRFLRDRSTEKPSINDHREFHLKQALWFVYVETALLKPHIIEWENMDKCMLSFVPLLLLDHFDEELRTHLRKIADSSSKQNISRSKLFEQYLTLGQHAFLMKVVETKVKNAWGSLD</sequence>
<dbReference type="InParanoid" id="A0A0H2R1U7"/>
<protein>
    <submittedName>
        <fullName evidence="2">Uncharacterized protein</fullName>
    </submittedName>
</protein>
<accession>A0A0H2R1U7</accession>
<evidence type="ECO:0000256" key="1">
    <source>
        <dbReference type="SAM" id="MobiDB-lite"/>
    </source>
</evidence>
<dbReference type="AlphaFoldDB" id="A0A0H2R1U7"/>
<keyword evidence="3" id="KW-1185">Reference proteome</keyword>
<organism evidence="2 3">
    <name type="scientific">Schizopora paradoxa</name>
    <dbReference type="NCBI Taxonomy" id="27342"/>
    <lineage>
        <taxon>Eukaryota</taxon>
        <taxon>Fungi</taxon>
        <taxon>Dikarya</taxon>
        <taxon>Basidiomycota</taxon>
        <taxon>Agaricomycotina</taxon>
        <taxon>Agaricomycetes</taxon>
        <taxon>Hymenochaetales</taxon>
        <taxon>Schizoporaceae</taxon>
        <taxon>Schizopora</taxon>
    </lineage>
</organism>
<evidence type="ECO:0000313" key="2">
    <source>
        <dbReference type="EMBL" id="KLO05754.1"/>
    </source>
</evidence>
<name>A0A0H2R1U7_9AGAM</name>
<reference evidence="2 3" key="1">
    <citation type="submission" date="2015-04" db="EMBL/GenBank/DDBJ databases">
        <title>Complete genome sequence of Schizopora paradoxa KUC8140, a cosmopolitan wood degrader in East Asia.</title>
        <authorList>
            <consortium name="DOE Joint Genome Institute"/>
            <person name="Min B."/>
            <person name="Park H."/>
            <person name="Jang Y."/>
            <person name="Kim J.-J."/>
            <person name="Kim K.H."/>
            <person name="Pangilinan J."/>
            <person name="Lipzen A."/>
            <person name="Riley R."/>
            <person name="Grigoriev I.V."/>
            <person name="Spatafora J.W."/>
            <person name="Choi I.-G."/>
        </authorList>
    </citation>
    <scope>NUCLEOTIDE SEQUENCE [LARGE SCALE GENOMIC DNA]</scope>
    <source>
        <strain evidence="2 3">KUC8140</strain>
    </source>
</reference>
<proteinExistence type="predicted"/>
<feature type="region of interest" description="Disordered" evidence="1">
    <location>
        <begin position="22"/>
        <end position="42"/>
    </location>
</feature>
<gene>
    <name evidence="2" type="ORF">SCHPADRAFT_713710</name>
</gene>